<organism evidence="1 2">
    <name type="scientific">Parasponia andersonii</name>
    <name type="common">Sponia andersonii</name>
    <dbReference type="NCBI Taxonomy" id="3476"/>
    <lineage>
        <taxon>Eukaryota</taxon>
        <taxon>Viridiplantae</taxon>
        <taxon>Streptophyta</taxon>
        <taxon>Embryophyta</taxon>
        <taxon>Tracheophyta</taxon>
        <taxon>Spermatophyta</taxon>
        <taxon>Magnoliopsida</taxon>
        <taxon>eudicotyledons</taxon>
        <taxon>Gunneridae</taxon>
        <taxon>Pentapetalae</taxon>
        <taxon>rosids</taxon>
        <taxon>fabids</taxon>
        <taxon>Rosales</taxon>
        <taxon>Cannabaceae</taxon>
        <taxon>Parasponia</taxon>
    </lineage>
</organism>
<evidence type="ECO:0000313" key="1">
    <source>
        <dbReference type="EMBL" id="PON54375.1"/>
    </source>
</evidence>
<dbReference type="EMBL" id="JXTB01000196">
    <property type="protein sequence ID" value="PON54375.1"/>
    <property type="molecule type" value="Genomic_DNA"/>
</dbReference>
<evidence type="ECO:0000313" key="2">
    <source>
        <dbReference type="Proteomes" id="UP000237105"/>
    </source>
</evidence>
<reference evidence="2" key="1">
    <citation type="submission" date="2016-06" db="EMBL/GenBank/DDBJ databases">
        <title>Parallel loss of symbiosis genes in relatives of nitrogen-fixing non-legume Parasponia.</title>
        <authorList>
            <person name="Van Velzen R."/>
            <person name="Holmer R."/>
            <person name="Bu F."/>
            <person name="Rutten L."/>
            <person name="Van Zeijl A."/>
            <person name="Liu W."/>
            <person name="Santuari L."/>
            <person name="Cao Q."/>
            <person name="Sharma T."/>
            <person name="Shen D."/>
            <person name="Roswanjaya Y."/>
            <person name="Wardhani T."/>
            <person name="Kalhor M.S."/>
            <person name="Jansen J."/>
            <person name="Van den Hoogen J."/>
            <person name="Gungor B."/>
            <person name="Hartog M."/>
            <person name="Hontelez J."/>
            <person name="Verver J."/>
            <person name="Yang W.-C."/>
            <person name="Schijlen E."/>
            <person name="Repin R."/>
            <person name="Schilthuizen M."/>
            <person name="Schranz E."/>
            <person name="Heidstra R."/>
            <person name="Miyata K."/>
            <person name="Fedorova E."/>
            <person name="Kohlen W."/>
            <person name="Bisseling T."/>
            <person name="Smit S."/>
            <person name="Geurts R."/>
        </authorList>
    </citation>
    <scope>NUCLEOTIDE SEQUENCE [LARGE SCALE GENOMIC DNA]</scope>
    <source>
        <strain evidence="2">cv. WU1-14</strain>
    </source>
</reference>
<keyword evidence="2" id="KW-1185">Reference proteome</keyword>
<dbReference type="Proteomes" id="UP000237105">
    <property type="component" value="Unassembled WGS sequence"/>
</dbReference>
<name>A0A2P5C050_PARAD</name>
<feature type="non-terminal residue" evidence="1">
    <location>
        <position position="1"/>
    </location>
</feature>
<dbReference type="AlphaFoldDB" id="A0A2P5C050"/>
<proteinExistence type="predicted"/>
<accession>A0A2P5C050</accession>
<gene>
    <name evidence="1" type="ORF">PanWU01x14_196040</name>
</gene>
<protein>
    <submittedName>
        <fullName evidence="1">Uncharacterized protein</fullName>
    </submittedName>
</protein>
<sequence length="104" mass="12152">SKHHHHLQQQVKSQNGIHKFTNKIESSNIGSMLIQNPKQSKHHNNRLLALPRNELQSRWPLTPPDFRDRIEHHLRKGRKGGEYIMSSRKIVTSKKNSSVMENFA</sequence>
<comment type="caution">
    <text evidence="1">The sequence shown here is derived from an EMBL/GenBank/DDBJ whole genome shotgun (WGS) entry which is preliminary data.</text>
</comment>